<evidence type="ECO:0000259" key="2">
    <source>
        <dbReference type="Pfam" id="PF12254"/>
    </source>
</evidence>
<feature type="compositionally biased region" description="Polar residues" evidence="1">
    <location>
        <begin position="1"/>
        <end position="17"/>
    </location>
</feature>
<protein>
    <recommendedName>
        <fullName evidence="2">DNA polymerase alpha catalytic subunit N-terminal domain-containing protein</fullName>
    </recommendedName>
</protein>
<feature type="region of interest" description="Disordered" evidence="1">
    <location>
        <begin position="1"/>
        <end position="33"/>
    </location>
</feature>
<evidence type="ECO:0000313" key="3">
    <source>
        <dbReference type="EMBL" id="CAG7725463.1"/>
    </source>
</evidence>
<dbReference type="AlphaFoldDB" id="A0A8J2NZS9"/>
<dbReference type="OrthoDB" id="6755010at2759"/>
<keyword evidence="4" id="KW-1185">Reference proteome</keyword>
<gene>
    <name evidence="3" type="ORF">AFUS01_LOCUS14419</name>
</gene>
<evidence type="ECO:0000256" key="1">
    <source>
        <dbReference type="SAM" id="MobiDB-lite"/>
    </source>
</evidence>
<sequence length="82" mass="9488">MGDDQNSSPAPETLATTRSRRSKADTSGRNAALERLKNLRGQKNKYEVAEMQNVYDIVDEREYSKRVNDRQRDDWIIDDGKN</sequence>
<reference evidence="3" key="1">
    <citation type="submission" date="2021-06" db="EMBL/GenBank/DDBJ databases">
        <authorList>
            <person name="Hodson N. C."/>
            <person name="Mongue J. A."/>
            <person name="Jaron S. K."/>
        </authorList>
    </citation>
    <scope>NUCLEOTIDE SEQUENCE</scope>
</reference>
<name>A0A8J2NZS9_9HEXA</name>
<dbReference type="EMBL" id="CAJVCH010122429">
    <property type="protein sequence ID" value="CAG7725463.1"/>
    <property type="molecule type" value="Genomic_DNA"/>
</dbReference>
<dbReference type="Pfam" id="PF12254">
    <property type="entry name" value="DNA_pol_alpha_N"/>
    <property type="match status" value="1"/>
</dbReference>
<accession>A0A8J2NZS9</accession>
<feature type="domain" description="DNA polymerase alpha catalytic subunit N-terminal" evidence="2">
    <location>
        <begin position="33"/>
        <end position="80"/>
    </location>
</feature>
<proteinExistence type="predicted"/>
<comment type="caution">
    <text evidence="3">The sequence shown here is derived from an EMBL/GenBank/DDBJ whole genome shotgun (WGS) entry which is preliminary data.</text>
</comment>
<feature type="compositionally biased region" description="Basic and acidic residues" evidence="1">
    <location>
        <begin position="22"/>
        <end position="33"/>
    </location>
</feature>
<evidence type="ECO:0000313" key="4">
    <source>
        <dbReference type="Proteomes" id="UP000708208"/>
    </source>
</evidence>
<organism evidence="3 4">
    <name type="scientific">Allacma fusca</name>
    <dbReference type="NCBI Taxonomy" id="39272"/>
    <lineage>
        <taxon>Eukaryota</taxon>
        <taxon>Metazoa</taxon>
        <taxon>Ecdysozoa</taxon>
        <taxon>Arthropoda</taxon>
        <taxon>Hexapoda</taxon>
        <taxon>Collembola</taxon>
        <taxon>Symphypleona</taxon>
        <taxon>Sminthuridae</taxon>
        <taxon>Allacma</taxon>
    </lineage>
</organism>
<dbReference type="Proteomes" id="UP000708208">
    <property type="component" value="Unassembled WGS sequence"/>
</dbReference>
<dbReference type="InterPro" id="IPR024647">
    <property type="entry name" value="DNA_pol_a_cat_su_N"/>
</dbReference>